<dbReference type="GO" id="GO:0008270">
    <property type="term" value="F:zinc ion binding"/>
    <property type="evidence" value="ECO:0007669"/>
    <property type="project" value="InterPro"/>
</dbReference>
<dbReference type="PROSITE" id="PS51375">
    <property type="entry name" value="PPR"/>
    <property type="match status" value="4"/>
</dbReference>
<gene>
    <name evidence="6" type="ORF">AQUCO_00500419v1</name>
</gene>
<dbReference type="GO" id="GO:0003723">
    <property type="term" value="F:RNA binding"/>
    <property type="evidence" value="ECO:0007669"/>
    <property type="project" value="InterPro"/>
</dbReference>
<dbReference type="InterPro" id="IPR046848">
    <property type="entry name" value="E_motif"/>
</dbReference>
<feature type="repeat" description="PPR" evidence="4">
    <location>
        <begin position="447"/>
        <end position="482"/>
    </location>
</feature>
<dbReference type="FunFam" id="1.25.40.10:FF:000344">
    <property type="entry name" value="Pentatricopeptide repeat-containing protein"/>
    <property type="match status" value="1"/>
</dbReference>
<dbReference type="AlphaFoldDB" id="A0A2G5ERU3"/>
<dbReference type="NCBIfam" id="TIGR00756">
    <property type="entry name" value="PPR"/>
    <property type="match status" value="3"/>
</dbReference>
<organism evidence="6 7">
    <name type="scientific">Aquilegia coerulea</name>
    <name type="common">Rocky mountain columbine</name>
    <dbReference type="NCBI Taxonomy" id="218851"/>
    <lineage>
        <taxon>Eukaryota</taxon>
        <taxon>Viridiplantae</taxon>
        <taxon>Streptophyta</taxon>
        <taxon>Embryophyta</taxon>
        <taxon>Tracheophyta</taxon>
        <taxon>Spermatophyta</taxon>
        <taxon>Magnoliopsida</taxon>
        <taxon>Ranunculales</taxon>
        <taxon>Ranunculaceae</taxon>
        <taxon>Thalictroideae</taxon>
        <taxon>Aquilegia</taxon>
    </lineage>
</organism>
<protein>
    <recommendedName>
        <fullName evidence="5">DYW domain-containing protein</fullName>
    </recommendedName>
</protein>
<dbReference type="InParanoid" id="A0A2G5ERU3"/>
<dbReference type="Pfam" id="PF13041">
    <property type="entry name" value="PPR_2"/>
    <property type="match status" value="2"/>
</dbReference>
<dbReference type="PANTHER" id="PTHR47926:SF434">
    <property type="entry name" value="PENTATRICOPEPTIDE REPEAT SUPERFAMILY PROTEIN"/>
    <property type="match status" value="1"/>
</dbReference>
<name>A0A2G5ERU3_AQUCA</name>
<sequence length="697" mass="79632">MEIPLSRLDQIQSNISNIPSIVLNHKIFSNTNKFSFYYDFSSFSSKNIKTPFNSLITCSSIKQNLQPRPKPKPLKPNQIELQRVSEKLKLSSPQIQKSIITTNNNNNTSGLCCEIRRLVRFKRYNDALELFEIIECETGYNDVNESTYDALVQACIELKSIRGVKRVYNFMNKTGFQTTQYMDNRVLLMHVKCGMMNDAKRVFDEMPRRDAVSWSIIILGLVDNGDYEVAFDMFLFMWRENHDARTRIFVTMIRASADMGRDYVGKQFHSNALKMGINENIFVSCGLINMYSKCGFLEDAQHAFDEMPVKTVVGWNTIIAGYALHGYNEEALNMYLEMQDSGVKIDHFTYTIIIGICARLASVAHAKQAHAGLVRNGFGSDLEANTALVDFYGKWGKIEDARRVFDRMPSKSLTSWNAMIAGYSNHGKGPEAVRMFEQMLREGQVPDHVTFLAVLYGCAHSGLSDQGWEIFESMARKYNVKPRAMHYACMIQLLGREGLLDEALAMIRDAPFRPTENMWDALLNACRVHKNLELGKFAAEKLYGMEPDKLMNYIVLMNIYISSGRSDEAAHVMQTLRSRGLRMLPECTEDIYKKLDMMMREIAKHGYVPSKESLLPDVDKQEERVLLYHSEKLAIAFGLISTSASTSLQVVQSHRICSDCHDVIKLIAKISQREILVRDASRFHHFKDGTCSCEDYW</sequence>
<evidence type="ECO:0000313" key="7">
    <source>
        <dbReference type="Proteomes" id="UP000230069"/>
    </source>
</evidence>
<dbReference type="STRING" id="218851.A0A2G5ERU3"/>
<evidence type="ECO:0000313" key="6">
    <source>
        <dbReference type="EMBL" id="PIA58465.1"/>
    </source>
</evidence>
<keyword evidence="3" id="KW-0809">Transit peptide</keyword>
<keyword evidence="2" id="KW-0677">Repeat</keyword>
<feature type="repeat" description="PPR" evidence="4">
    <location>
        <begin position="210"/>
        <end position="244"/>
    </location>
</feature>
<dbReference type="InterPro" id="IPR046960">
    <property type="entry name" value="PPR_At4g14850-like_plant"/>
</dbReference>
<evidence type="ECO:0000256" key="4">
    <source>
        <dbReference type="PROSITE-ProRule" id="PRU00708"/>
    </source>
</evidence>
<evidence type="ECO:0000259" key="5">
    <source>
        <dbReference type="Pfam" id="PF14432"/>
    </source>
</evidence>
<evidence type="ECO:0000256" key="1">
    <source>
        <dbReference type="ARBA" id="ARBA00006643"/>
    </source>
</evidence>
<dbReference type="GO" id="GO:0009451">
    <property type="term" value="P:RNA modification"/>
    <property type="evidence" value="ECO:0007669"/>
    <property type="project" value="InterPro"/>
</dbReference>
<dbReference type="FunFam" id="1.25.40.10:FF:000488">
    <property type="entry name" value="Pentatricopeptide repeat-containing protein, mitochondrial"/>
    <property type="match status" value="1"/>
</dbReference>
<feature type="repeat" description="PPR" evidence="4">
    <location>
        <begin position="412"/>
        <end position="446"/>
    </location>
</feature>
<keyword evidence="7" id="KW-1185">Reference proteome</keyword>
<dbReference type="Pfam" id="PF01535">
    <property type="entry name" value="PPR"/>
    <property type="match status" value="5"/>
</dbReference>
<dbReference type="InterPro" id="IPR032867">
    <property type="entry name" value="DYW_dom"/>
</dbReference>
<dbReference type="Pfam" id="PF14432">
    <property type="entry name" value="DYW_deaminase"/>
    <property type="match status" value="1"/>
</dbReference>
<dbReference type="Gene3D" id="1.25.40.10">
    <property type="entry name" value="Tetratricopeptide repeat domain"/>
    <property type="match status" value="4"/>
</dbReference>
<dbReference type="FunCoup" id="A0A2G5ERU3">
    <property type="interactions" value="1662"/>
</dbReference>
<dbReference type="InterPro" id="IPR002885">
    <property type="entry name" value="PPR_rpt"/>
</dbReference>
<accession>A0A2G5ERU3</accession>
<dbReference type="EMBL" id="KZ305022">
    <property type="protein sequence ID" value="PIA58465.1"/>
    <property type="molecule type" value="Genomic_DNA"/>
</dbReference>
<dbReference type="InterPro" id="IPR011990">
    <property type="entry name" value="TPR-like_helical_dom_sf"/>
</dbReference>
<feature type="domain" description="DYW" evidence="5">
    <location>
        <begin position="606"/>
        <end position="697"/>
    </location>
</feature>
<proteinExistence type="inferred from homology"/>
<dbReference type="FunFam" id="1.25.40.10:FF:000090">
    <property type="entry name" value="Pentatricopeptide repeat-containing protein, chloroplastic"/>
    <property type="match status" value="1"/>
</dbReference>
<evidence type="ECO:0000256" key="2">
    <source>
        <dbReference type="ARBA" id="ARBA00022737"/>
    </source>
</evidence>
<dbReference type="Pfam" id="PF20431">
    <property type="entry name" value="E_motif"/>
    <property type="match status" value="1"/>
</dbReference>
<evidence type="ECO:0000256" key="3">
    <source>
        <dbReference type="ARBA" id="ARBA00022946"/>
    </source>
</evidence>
<dbReference type="OrthoDB" id="185373at2759"/>
<reference evidence="6 7" key="1">
    <citation type="submission" date="2017-09" db="EMBL/GenBank/DDBJ databases">
        <title>WGS assembly of Aquilegia coerulea Goldsmith.</title>
        <authorList>
            <person name="Hodges S."/>
            <person name="Kramer E."/>
            <person name="Nordborg M."/>
            <person name="Tomkins J."/>
            <person name="Borevitz J."/>
            <person name="Derieg N."/>
            <person name="Yan J."/>
            <person name="Mihaltcheva S."/>
            <person name="Hayes R.D."/>
            <person name="Rokhsar D."/>
        </authorList>
    </citation>
    <scope>NUCLEOTIDE SEQUENCE [LARGE SCALE GENOMIC DNA]</scope>
    <source>
        <strain evidence="7">cv. Goldsmith</strain>
    </source>
</reference>
<dbReference type="PANTHER" id="PTHR47926">
    <property type="entry name" value="PENTATRICOPEPTIDE REPEAT-CONTAINING PROTEIN"/>
    <property type="match status" value="1"/>
</dbReference>
<feature type="repeat" description="PPR" evidence="4">
    <location>
        <begin position="311"/>
        <end position="345"/>
    </location>
</feature>
<comment type="similarity">
    <text evidence="1">Belongs to the PPR family. PCMP-H subfamily.</text>
</comment>
<dbReference type="Proteomes" id="UP000230069">
    <property type="component" value="Unassembled WGS sequence"/>
</dbReference>